<sequence length="99" mass="10945">MHSIIFLFFVMFLFFVVGIRHVGAVLKRHTSLSISVVTITAVAAVVAVLGARSGKHPLLARSFGTRSTHARLPLFAIRTRLSHRREHGNLCFLVGVESH</sequence>
<organism evidence="2">
    <name type="scientific">Ixodes ricinus</name>
    <name type="common">Common tick</name>
    <name type="synonym">Acarus ricinus</name>
    <dbReference type="NCBI Taxonomy" id="34613"/>
    <lineage>
        <taxon>Eukaryota</taxon>
        <taxon>Metazoa</taxon>
        <taxon>Ecdysozoa</taxon>
        <taxon>Arthropoda</taxon>
        <taxon>Chelicerata</taxon>
        <taxon>Arachnida</taxon>
        <taxon>Acari</taxon>
        <taxon>Parasitiformes</taxon>
        <taxon>Ixodida</taxon>
        <taxon>Ixodoidea</taxon>
        <taxon>Ixodidae</taxon>
        <taxon>Ixodinae</taxon>
        <taxon>Ixodes</taxon>
    </lineage>
</organism>
<keyword evidence="1" id="KW-0812">Transmembrane</keyword>
<evidence type="ECO:0000313" key="2">
    <source>
        <dbReference type="EMBL" id="MXU87902.1"/>
    </source>
</evidence>
<protein>
    <submittedName>
        <fullName evidence="2">Uncharacterized protein</fullName>
    </submittedName>
</protein>
<accession>A0A6B0U5T0</accession>
<evidence type="ECO:0000256" key="1">
    <source>
        <dbReference type="SAM" id="Phobius"/>
    </source>
</evidence>
<keyword evidence="1" id="KW-0472">Membrane</keyword>
<reference evidence="2" key="1">
    <citation type="submission" date="2019-12" db="EMBL/GenBank/DDBJ databases">
        <title>An insight into the sialome of adult female Ixodes ricinus ticks feeding for 6 days.</title>
        <authorList>
            <person name="Perner J."/>
            <person name="Ribeiro J.M.C."/>
        </authorList>
    </citation>
    <scope>NUCLEOTIDE SEQUENCE</scope>
    <source>
        <strain evidence="2">Semi-engorged</strain>
        <tissue evidence="2">Salivary glands</tissue>
    </source>
</reference>
<dbReference type="AlphaFoldDB" id="A0A6B0U5T0"/>
<name>A0A6B0U5T0_IXORI</name>
<keyword evidence="1" id="KW-1133">Transmembrane helix</keyword>
<feature type="transmembrane region" description="Helical" evidence="1">
    <location>
        <begin position="30"/>
        <end position="51"/>
    </location>
</feature>
<proteinExistence type="predicted"/>
<dbReference type="EMBL" id="GIFC01005819">
    <property type="protein sequence ID" value="MXU87902.1"/>
    <property type="molecule type" value="Transcribed_RNA"/>
</dbReference>